<feature type="non-terminal residue" evidence="8">
    <location>
        <position position="371"/>
    </location>
</feature>
<evidence type="ECO:0000256" key="6">
    <source>
        <dbReference type="SAM" id="SignalP"/>
    </source>
</evidence>
<feature type="signal peptide" evidence="6">
    <location>
        <begin position="1"/>
        <end position="19"/>
    </location>
</feature>
<keyword evidence="3 6" id="KW-0732">Signal</keyword>
<dbReference type="PANTHER" id="PTHR31044:SF90">
    <property type="entry name" value="GENOME ASSEMBLY, CHROMOSOME: A07"/>
    <property type="match status" value="1"/>
</dbReference>
<dbReference type="InterPro" id="IPR044788">
    <property type="entry name" value="X8_dom_prot"/>
</dbReference>
<evidence type="ECO:0000259" key="7">
    <source>
        <dbReference type="SMART" id="SM00768"/>
    </source>
</evidence>
<dbReference type="Pfam" id="PF07983">
    <property type="entry name" value="X8"/>
    <property type="match status" value="1"/>
</dbReference>
<accession>A0ABC8M5Q4</accession>
<feature type="compositionally biased region" description="Polar residues" evidence="5">
    <location>
        <begin position="315"/>
        <end position="326"/>
    </location>
</feature>
<sequence>MAILLSLFLIFSMVTYSNAAVCVCKDADDQALQKVIDYACGSGADCSQIEQNGACFQPNSVKNHCDVAVNSFYQKKASTGATCDFNGAAVVSTSPPSSILSETHNSTSTPATGTPSTGNSTTGAPSTGNTTTGMPTNPTTAIPTSSVFPPSIMGPSGSTGFDPSGGDELSIRTATVILLTTIAAVALRDCLVAKHQAREEQRQAQSSKDSAAVNDRREISTRVTERSEPYRFAASKNEEVERRETHKPETKEVRQGYRRSEERYRPHSVHDNYSRRAYKEPPRDRYARHNRSQNARHEESHRNRLTKADARHRLSSQNRNELLNVSRNRRDTHRDETSATNVDKTQSTRGTPLQLPSPPNHRRPFDVALGK</sequence>
<evidence type="ECO:0000313" key="8">
    <source>
        <dbReference type="EMBL" id="CAH8390917.1"/>
    </source>
</evidence>
<protein>
    <recommendedName>
        <fullName evidence="7">X8 domain-containing protein</fullName>
    </recommendedName>
</protein>
<feature type="region of interest" description="Disordered" evidence="5">
    <location>
        <begin position="96"/>
        <end position="166"/>
    </location>
</feature>
<gene>
    <name evidence="8" type="ORF">ERUC_LOCUS43400</name>
</gene>
<keyword evidence="4" id="KW-0449">Lipoprotein</keyword>
<evidence type="ECO:0000256" key="4">
    <source>
        <dbReference type="ARBA" id="ARBA00023288"/>
    </source>
</evidence>
<keyword evidence="2" id="KW-0472">Membrane</keyword>
<feature type="compositionally biased region" description="Basic and acidic residues" evidence="5">
    <location>
        <begin position="214"/>
        <end position="229"/>
    </location>
</feature>
<dbReference type="GO" id="GO:0009506">
    <property type="term" value="C:plasmodesma"/>
    <property type="evidence" value="ECO:0007669"/>
    <property type="project" value="UniProtKB-ARBA"/>
</dbReference>
<feature type="region of interest" description="Disordered" evidence="5">
    <location>
        <begin position="198"/>
        <end position="371"/>
    </location>
</feature>
<comment type="caution">
    <text evidence="8">The sequence shown here is derived from an EMBL/GenBank/DDBJ whole genome shotgun (WGS) entry which is preliminary data.</text>
</comment>
<reference evidence="8 9" key="1">
    <citation type="submission" date="2022-03" db="EMBL/GenBank/DDBJ databases">
        <authorList>
            <person name="Macdonald S."/>
            <person name="Ahmed S."/>
            <person name="Newling K."/>
        </authorList>
    </citation>
    <scope>NUCLEOTIDE SEQUENCE [LARGE SCALE GENOMIC DNA]</scope>
</reference>
<dbReference type="GO" id="GO:0005886">
    <property type="term" value="C:plasma membrane"/>
    <property type="evidence" value="ECO:0007669"/>
    <property type="project" value="UniProtKB-SubCell"/>
</dbReference>
<keyword evidence="9" id="KW-1185">Reference proteome</keyword>
<dbReference type="Proteomes" id="UP001642260">
    <property type="component" value="Unassembled WGS sequence"/>
</dbReference>
<feature type="compositionally biased region" description="Polar residues" evidence="5">
    <location>
        <begin position="338"/>
        <end position="351"/>
    </location>
</feature>
<keyword evidence="2" id="KW-0336">GPI-anchor</keyword>
<feature type="compositionally biased region" description="Basic and acidic residues" evidence="5">
    <location>
        <begin position="328"/>
        <end position="337"/>
    </location>
</feature>
<evidence type="ECO:0000256" key="3">
    <source>
        <dbReference type="ARBA" id="ARBA00022729"/>
    </source>
</evidence>
<dbReference type="Gene3D" id="1.20.58.1040">
    <property type="match status" value="1"/>
</dbReference>
<organism evidence="8 9">
    <name type="scientific">Eruca vesicaria subsp. sativa</name>
    <name type="common">Garden rocket</name>
    <name type="synonym">Eruca sativa</name>
    <dbReference type="NCBI Taxonomy" id="29727"/>
    <lineage>
        <taxon>Eukaryota</taxon>
        <taxon>Viridiplantae</taxon>
        <taxon>Streptophyta</taxon>
        <taxon>Embryophyta</taxon>
        <taxon>Tracheophyta</taxon>
        <taxon>Spermatophyta</taxon>
        <taxon>Magnoliopsida</taxon>
        <taxon>eudicotyledons</taxon>
        <taxon>Gunneridae</taxon>
        <taxon>Pentapetalae</taxon>
        <taxon>rosids</taxon>
        <taxon>malvids</taxon>
        <taxon>Brassicales</taxon>
        <taxon>Brassicaceae</taxon>
        <taxon>Brassiceae</taxon>
        <taxon>Eruca</taxon>
    </lineage>
</organism>
<comment type="subcellular location">
    <subcellularLocation>
        <location evidence="1">Cell membrane</location>
        <topology evidence="1">Lipid-anchor</topology>
        <topology evidence="1">GPI-anchor</topology>
    </subcellularLocation>
</comment>
<dbReference type="PANTHER" id="PTHR31044">
    <property type="entry name" value="BETA-1,3 GLUCANASE"/>
    <property type="match status" value="1"/>
</dbReference>
<feature type="chain" id="PRO_5044761024" description="X8 domain-containing protein" evidence="6">
    <location>
        <begin position="20"/>
        <end position="371"/>
    </location>
</feature>
<evidence type="ECO:0000256" key="5">
    <source>
        <dbReference type="SAM" id="MobiDB-lite"/>
    </source>
</evidence>
<feature type="compositionally biased region" description="Basic and acidic residues" evidence="5">
    <location>
        <begin position="236"/>
        <end position="287"/>
    </location>
</feature>
<feature type="compositionally biased region" description="Low complexity" evidence="5">
    <location>
        <begin position="105"/>
        <end position="140"/>
    </location>
</feature>
<keyword evidence="2" id="KW-0325">Glycoprotein</keyword>
<feature type="compositionally biased region" description="Basic and acidic residues" evidence="5">
    <location>
        <begin position="295"/>
        <end position="312"/>
    </location>
</feature>
<dbReference type="GO" id="GO:0098552">
    <property type="term" value="C:side of membrane"/>
    <property type="evidence" value="ECO:0007669"/>
    <property type="project" value="UniProtKB-KW"/>
</dbReference>
<name>A0ABC8M5Q4_ERUVS</name>
<evidence type="ECO:0000256" key="1">
    <source>
        <dbReference type="ARBA" id="ARBA00004609"/>
    </source>
</evidence>
<evidence type="ECO:0000256" key="2">
    <source>
        <dbReference type="ARBA" id="ARBA00022622"/>
    </source>
</evidence>
<dbReference type="InterPro" id="IPR012946">
    <property type="entry name" value="X8"/>
</dbReference>
<feature type="domain" description="X8" evidence="7">
    <location>
        <begin position="20"/>
        <end position="99"/>
    </location>
</feature>
<evidence type="ECO:0000313" key="9">
    <source>
        <dbReference type="Proteomes" id="UP001642260"/>
    </source>
</evidence>
<dbReference type="EMBL" id="CAKOAT010926264">
    <property type="protein sequence ID" value="CAH8390917.1"/>
    <property type="molecule type" value="Genomic_DNA"/>
</dbReference>
<dbReference type="SMART" id="SM00768">
    <property type="entry name" value="X8"/>
    <property type="match status" value="1"/>
</dbReference>
<proteinExistence type="predicted"/>
<dbReference type="AlphaFoldDB" id="A0ABC8M5Q4"/>